<evidence type="ECO:0000259" key="8">
    <source>
        <dbReference type="Pfam" id="PF02687"/>
    </source>
</evidence>
<feature type="transmembrane region" description="Helical" evidence="7">
    <location>
        <begin position="866"/>
        <end position="886"/>
    </location>
</feature>
<evidence type="ECO:0000256" key="7">
    <source>
        <dbReference type="SAM" id="Phobius"/>
    </source>
</evidence>
<feature type="transmembrane region" description="Helical" evidence="7">
    <location>
        <begin position="385"/>
        <end position="406"/>
    </location>
</feature>
<comment type="caution">
    <text evidence="9">The sequence shown here is derived from an EMBL/GenBank/DDBJ whole genome shotgun (WGS) entry which is preliminary data.</text>
</comment>
<feature type="domain" description="ABC3 transporter permease C-terminal" evidence="8">
    <location>
        <begin position="779"/>
        <end position="895"/>
    </location>
</feature>
<comment type="similarity">
    <text evidence="6">Belongs to the ABC-4 integral membrane protein family.</text>
</comment>
<evidence type="ECO:0000256" key="6">
    <source>
        <dbReference type="ARBA" id="ARBA00038076"/>
    </source>
</evidence>
<evidence type="ECO:0000256" key="4">
    <source>
        <dbReference type="ARBA" id="ARBA00022989"/>
    </source>
</evidence>
<feature type="transmembrane region" description="Helical" evidence="7">
    <location>
        <begin position="777"/>
        <end position="801"/>
    </location>
</feature>
<proteinExistence type="inferred from homology"/>
<feature type="transmembrane region" description="Helical" evidence="7">
    <location>
        <begin position="827"/>
        <end position="854"/>
    </location>
</feature>
<keyword evidence="5 7" id="KW-0472">Membrane</keyword>
<dbReference type="InterPro" id="IPR050250">
    <property type="entry name" value="Macrolide_Exporter_MacB"/>
</dbReference>
<evidence type="ECO:0000256" key="5">
    <source>
        <dbReference type="ARBA" id="ARBA00023136"/>
    </source>
</evidence>
<dbReference type="EMBL" id="JACLYY010000015">
    <property type="protein sequence ID" value="MBM6739016.1"/>
    <property type="molecule type" value="Genomic_DNA"/>
</dbReference>
<sequence>MRNIFSEITKRTMMRNRTRTAVTIVGVLLSTAMLTAVAVFAGSLQHFLVQETIATEGAWHVDIGGLTEEELADIRADERVKSISVVREEGYFPADENDGLYHLLMSRDETAWRELPVQVDAGRLPEQAGEILIPYDGILVNGQAAHVGETVSVPLGRVLSPEGEPAKTWELGADVRYEEEETRTFTVTGIYGRIPESNSYGNGYIFLSGPSDAVKAVGNPGAWEGTYCRVFIEMKKPGQTDGFIADWVDPASGRNKLEDVSWSRHDSLLRWQGVLRNENYIRMLGGMLVILVAVIMVGSVSLIYNSFSISLRERTAQFGLLSSVGATRKQLRKSLRWEAFFVSAAGIPLGLLAGIMGSAVTLHFIGGGLAALLYGHEGEIPVRVYPVVLALAALLAFATVLISVWIPSRRIRKISPMDAIRAAEDIRIHPREVKGGGLSGKLLGLPGMLAAKNYRRDRRKYKSTVVSLTVSMVLLMTAALFMEYLTEAGGVILDPPRYELGYTLILSGGEEDEQAIEDTQRLIEGEPGVEEVWLCRQLSITIPMEEGALASAYTGVYSWNRESAPDGKVPFTCMAIVLSDEEYAGFLEEQGLSEPETEGAVLRAVYYDKIRAYDETDGSYQQISILSDEVKHRPLAAGQYRSVGENDQGELVFDEKLQVEFDQEAEELPEKYDASRLSEPLMILSKRQFDQYMELMNRGEDSQDVESGAEMSGTEENEPVSYFAEFSIRAKDYRAVGEDLEEKLSDATRELDGIFYTPAEDAALNRQAVAAIQVLCYGFIILISLIAMANVFNTISTNLMLRRREFAMLRSVGMTGRAFRLMMGYECVIYGLRSLVYGTALSVLISLAFSRLTFRGIGGGGFLFPWAWFLASVAGVLVIVSVTMAYTMHKIHGMNIIDELRKE</sequence>
<evidence type="ECO:0000256" key="3">
    <source>
        <dbReference type="ARBA" id="ARBA00022692"/>
    </source>
</evidence>
<evidence type="ECO:0000313" key="9">
    <source>
        <dbReference type="EMBL" id="MBM6739016.1"/>
    </source>
</evidence>
<dbReference type="Pfam" id="PF02687">
    <property type="entry name" value="FtsX"/>
    <property type="match status" value="2"/>
</dbReference>
<dbReference type="Proteomes" id="UP000716906">
    <property type="component" value="Unassembled WGS sequence"/>
</dbReference>
<gene>
    <name evidence="9" type="ORF">H7U36_13075</name>
</gene>
<dbReference type="RefSeq" id="WP_205156294.1">
    <property type="nucleotide sequence ID" value="NZ_JACLYY010000015.1"/>
</dbReference>
<keyword evidence="4 7" id="KW-1133">Transmembrane helix</keyword>
<protein>
    <submittedName>
        <fullName evidence="9">ABC transporter permease</fullName>
    </submittedName>
</protein>
<feature type="transmembrane region" description="Helical" evidence="7">
    <location>
        <begin position="339"/>
        <end position="365"/>
    </location>
</feature>
<dbReference type="PANTHER" id="PTHR30572:SF4">
    <property type="entry name" value="ABC TRANSPORTER PERMEASE YTRF"/>
    <property type="match status" value="1"/>
</dbReference>
<evidence type="ECO:0000313" key="10">
    <source>
        <dbReference type="Proteomes" id="UP000716906"/>
    </source>
</evidence>
<comment type="subcellular location">
    <subcellularLocation>
        <location evidence="1">Cell membrane</location>
        <topology evidence="1">Multi-pass membrane protein</topology>
    </subcellularLocation>
</comment>
<evidence type="ECO:0000256" key="1">
    <source>
        <dbReference type="ARBA" id="ARBA00004651"/>
    </source>
</evidence>
<name>A0ABS2EBL6_9FIRM</name>
<feature type="transmembrane region" description="Helical" evidence="7">
    <location>
        <begin position="280"/>
        <end position="304"/>
    </location>
</feature>
<accession>A0ABS2EBL6</accession>
<feature type="transmembrane region" description="Helical" evidence="7">
    <location>
        <begin position="465"/>
        <end position="485"/>
    </location>
</feature>
<keyword evidence="10" id="KW-1185">Reference proteome</keyword>
<keyword evidence="2" id="KW-1003">Cell membrane</keyword>
<evidence type="ECO:0000256" key="2">
    <source>
        <dbReference type="ARBA" id="ARBA00022475"/>
    </source>
</evidence>
<dbReference type="InterPro" id="IPR003838">
    <property type="entry name" value="ABC3_permease_C"/>
</dbReference>
<dbReference type="PANTHER" id="PTHR30572">
    <property type="entry name" value="MEMBRANE COMPONENT OF TRANSPORTER-RELATED"/>
    <property type="match status" value="1"/>
</dbReference>
<organism evidence="9 10">
    <name type="scientific">Faecalicatena fissicatena</name>
    <dbReference type="NCBI Taxonomy" id="290055"/>
    <lineage>
        <taxon>Bacteria</taxon>
        <taxon>Bacillati</taxon>
        <taxon>Bacillota</taxon>
        <taxon>Clostridia</taxon>
        <taxon>Lachnospirales</taxon>
        <taxon>Lachnospiraceae</taxon>
        <taxon>Faecalicatena</taxon>
    </lineage>
</organism>
<keyword evidence="3 7" id="KW-0812">Transmembrane</keyword>
<reference evidence="9 10" key="1">
    <citation type="journal article" date="2021" name="Sci. Rep.">
        <title>The distribution of antibiotic resistance genes in chicken gut microbiota commensals.</title>
        <authorList>
            <person name="Juricova H."/>
            <person name="Matiasovicova J."/>
            <person name="Kubasova T."/>
            <person name="Cejkova D."/>
            <person name="Rychlik I."/>
        </authorList>
    </citation>
    <scope>NUCLEOTIDE SEQUENCE [LARGE SCALE GENOMIC DNA]</scope>
    <source>
        <strain evidence="9 10">An773</strain>
    </source>
</reference>
<feature type="domain" description="ABC3 transporter permease C-terminal" evidence="8">
    <location>
        <begin position="290"/>
        <end position="416"/>
    </location>
</feature>